<dbReference type="InterPro" id="IPR010994">
    <property type="entry name" value="RuvA_2-like"/>
</dbReference>
<accession>X1D140</accession>
<reference evidence="3" key="1">
    <citation type="journal article" date="2014" name="Front. Microbiol.">
        <title>High frequency of phylogenetically diverse reductive dehalogenase-homologous genes in deep subseafloor sedimentary metagenomes.</title>
        <authorList>
            <person name="Kawai M."/>
            <person name="Futagami T."/>
            <person name="Toyoda A."/>
            <person name="Takaki Y."/>
            <person name="Nishi S."/>
            <person name="Hori S."/>
            <person name="Arai W."/>
            <person name="Tsubouchi T."/>
            <person name="Morono Y."/>
            <person name="Uchiyama I."/>
            <person name="Ito T."/>
            <person name="Fujiyama A."/>
            <person name="Inagaki F."/>
            <person name="Takami H."/>
        </authorList>
    </citation>
    <scope>NUCLEOTIDE SEQUENCE</scope>
    <source>
        <strain evidence="3">Expedition CK06-06</strain>
    </source>
</reference>
<protein>
    <recommendedName>
        <fullName evidence="2">UvrC family homology region profile domain-containing protein</fullName>
    </recommendedName>
</protein>
<name>X1D140_9ZZZZ</name>
<gene>
    <name evidence="3" type="ORF">S01H4_39373</name>
</gene>
<comment type="caution">
    <text evidence="3">The sequence shown here is derived from an EMBL/GenBank/DDBJ whole genome shotgun (WGS) entry which is preliminary data.</text>
</comment>
<sequence>MIQLAAENAAETLQALQARWQAEKHRQTEALAELQTALSLKAPPNRIECYDISNTQGTSAVGSMVVFEQGVPSKKFYRRFNIRSVSGPDDFASMEEVLQRRFNRWQSAQEVGDQPGKKPDPSFSLLPDLLIVDGGKGQLSRAVSVLEKYNLMDRVPVAGLAKQNEELFIPDQSQPVILPNGSQGLFLIQRVRDEAHRFAITGHRKRRTKSGLASRLDTIAGVGPARRKALLGKFGSIQNIQAASINELSSIPGISE</sequence>
<evidence type="ECO:0000259" key="2">
    <source>
        <dbReference type="PROSITE" id="PS50165"/>
    </source>
</evidence>
<dbReference type="Pfam" id="PF08459">
    <property type="entry name" value="UvrC_RNaseH_dom"/>
    <property type="match status" value="1"/>
</dbReference>
<dbReference type="InterPro" id="IPR001162">
    <property type="entry name" value="UvrC_RNase_H_dom"/>
</dbReference>
<dbReference type="Pfam" id="PF14520">
    <property type="entry name" value="HHH_5"/>
    <property type="match status" value="1"/>
</dbReference>
<feature type="non-terminal residue" evidence="3">
    <location>
        <position position="256"/>
    </location>
</feature>
<dbReference type="PANTHER" id="PTHR30562">
    <property type="entry name" value="UVRC/OXIDOREDUCTASE"/>
    <property type="match status" value="1"/>
</dbReference>
<proteinExistence type="predicted"/>
<dbReference type="InterPro" id="IPR050066">
    <property type="entry name" value="UvrABC_protein_C"/>
</dbReference>
<dbReference type="GO" id="GO:0009432">
    <property type="term" value="P:SOS response"/>
    <property type="evidence" value="ECO:0007669"/>
    <property type="project" value="UniProtKB-KW"/>
</dbReference>
<keyword evidence="1" id="KW-0742">SOS response</keyword>
<organism evidence="3">
    <name type="scientific">marine sediment metagenome</name>
    <dbReference type="NCBI Taxonomy" id="412755"/>
    <lineage>
        <taxon>unclassified sequences</taxon>
        <taxon>metagenomes</taxon>
        <taxon>ecological metagenomes</taxon>
    </lineage>
</organism>
<dbReference type="GO" id="GO:0009380">
    <property type="term" value="C:excinuclease repair complex"/>
    <property type="evidence" value="ECO:0007669"/>
    <property type="project" value="TreeGrafter"/>
</dbReference>
<feature type="domain" description="UvrC family homology region profile" evidence="2">
    <location>
        <begin position="1"/>
        <end position="146"/>
    </location>
</feature>
<keyword evidence="1" id="KW-0227">DNA damage</keyword>
<dbReference type="FunFam" id="3.30.420.340:FF:000001">
    <property type="entry name" value="UvrABC system protein C"/>
    <property type="match status" value="1"/>
</dbReference>
<dbReference type="Gene3D" id="3.30.420.340">
    <property type="entry name" value="UvrC, RNAse H endonuclease domain"/>
    <property type="match status" value="1"/>
</dbReference>
<dbReference type="AlphaFoldDB" id="X1D140"/>
<dbReference type="Gene3D" id="1.10.150.20">
    <property type="entry name" value="5' to 3' exonuclease, C-terminal subdomain"/>
    <property type="match status" value="1"/>
</dbReference>
<evidence type="ECO:0000313" key="3">
    <source>
        <dbReference type="EMBL" id="GAG98832.1"/>
    </source>
</evidence>
<dbReference type="PROSITE" id="PS50165">
    <property type="entry name" value="UVRC"/>
    <property type="match status" value="1"/>
</dbReference>
<dbReference type="PANTHER" id="PTHR30562:SF1">
    <property type="entry name" value="UVRABC SYSTEM PROTEIN C"/>
    <property type="match status" value="1"/>
</dbReference>
<dbReference type="GO" id="GO:0009381">
    <property type="term" value="F:excinuclease ABC activity"/>
    <property type="evidence" value="ECO:0007669"/>
    <property type="project" value="InterPro"/>
</dbReference>
<dbReference type="InterPro" id="IPR038476">
    <property type="entry name" value="UvrC_RNase_H_dom_sf"/>
</dbReference>
<dbReference type="SUPFAM" id="SSF47781">
    <property type="entry name" value="RuvA domain 2-like"/>
    <property type="match status" value="1"/>
</dbReference>
<evidence type="ECO:0000256" key="1">
    <source>
        <dbReference type="ARBA" id="ARBA00023236"/>
    </source>
</evidence>
<dbReference type="EMBL" id="BART01021319">
    <property type="protein sequence ID" value="GAG98832.1"/>
    <property type="molecule type" value="Genomic_DNA"/>
</dbReference>